<organism evidence="1 2">
    <name type="scientific">Chitinivibrio alkaliphilus ACht1</name>
    <dbReference type="NCBI Taxonomy" id="1313304"/>
    <lineage>
        <taxon>Bacteria</taxon>
        <taxon>Pseudomonadati</taxon>
        <taxon>Fibrobacterota</taxon>
        <taxon>Chitinivibrionia</taxon>
        <taxon>Chitinivibrionales</taxon>
        <taxon>Chitinivibrionaceae</taxon>
        <taxon>Chitinivibrio</taxon>
    </lineage>
</organism>
<dbReference type="Proteomes" id="UP000017148">
    <property type="component" value="Unassembled WGS sequence"/>
</dbReference>
<comment type="caution">
    <text evidence="1">The sequence shown here is derived from an EMBL/GenBank/DDBJ whole genome shotgun (WGS) entry which is preliminary data.</text>
</comment>
<evidence type="ECO:0000313" key="2">
    <source>
        <dbReference type="Proteomes" id="UP000017148"/>
    </source>
</evidence>
<evidence type="ECO:0000313" key="1">
    <source>
        <dbReference type="EMBL" id="ERP30661.1"/>
    </source>
</evidence>
<dbReference type="EMBL" id="ASJR01000070">
    <property type="protein sequence ID" value="ERP30661.1"/>
    <property type="molecule type" value="Genomic_DNA"/>
</dbReference>
<gene>
    <name evidence="1" type="ORF">CALK_2551a</name>
</gene>
<dbReference type="AlphaFoldDB" id="U7D517"/>
<accession>U7D517</accession>
<sequence>MTAPSIARSGVLILYSKVFILIPNANEPVHRYPVEVVLILYSKVFILIENERERVSKHIAGLNPLFQGIHSDDMG</sequence>
<reference evidence="1 2" key="1">
    <citation type="journal article" date="2013" name="Environ. Microbiol.">
        <title>Genome analysis of Chitinivibrio alkaliphilus gen. nov., sp. nov., a novel extremely haloalkaliphilic anaerobic chitinolytic bacterium from the candidate phylum Termite Group 3.</title>
        <authorList>
            <person name="Sorokin D.Y."/>
            <person name="Gumerov V.M."/>
            <person name="Rakitin A.L."/>
            <person name="Beletsky A.V."/>
            <person name="Damste J.S."/>
            <person name="Muyzer G."/>
            <person name="Mardanov A.V."/>
            <person name="Ravin N.V."/>
        </authorList>
    </citation>
    <scope>NUCLEOTIDE SEQUENCE [LARGE SCALE GENOMIC DNA]</scope>
    <source>
        <strain evidence="1 2">ACht1</strain>
    </source>
</reference>
<proteinExistence type="predicted"/>
<name>U7D517_9BACT</name>
<keyword evidence="2" id="KW-1185">Reference proteome</keyword>
<protein>
    <submittedName>
        <fullName evidence="1">Uncharacterized protein</fullName>
    </submittedName>
</protein>